<evidence type="ECO:0000313" key="1">
    <source>
        <dbReference type="EMBL" id="PKI44982.1"/>
    </source>
</evidence>
<dbReference type="EMBL" id="PGOL01002813">
    <property type="protein sequence ID" value="PKI44982.1"/>
    <property type="molecule type" value="Genomic_DNA"/>
</dbReference>
<dbReference type="Gene3D" id="3.30.420.10">
    <property type="entry name" value="Ribonuclease H-like superfamily/Ribonuclease H"/>
    <property type="match status" value="1"/>
</dbReference>
<dbReference type="InterPro" id="IPR036397">
    <property type="entry name" value="RNaseH_sf"/>
</dbReference>
<keyword evidence="2" id="KW-1185">Reference proteome</keyword>
<evidence type="ECO:0000313" key="2">
    <source>
        <dbReference type="Proteomes" id="UP000233551"/>
    </source>
</evidence>
<dbReference type="GO" id="GO:0003676">
    <property type="term" value="F:nucleic acid binding"/>
    <property type="evidence" value="ECO:0007669"/>
    <property type="project" value="InterPro"/>
</dbReference>
<gene>
    <name evidence="1" type="ORF">CRG98_034621</name>
</gene>
<organism evidence="1 2">
    <name type="scientific">Punica granatum</name>
    <name type="common">Pomegranate</name>
    <dbReference type="NCBI Taxonomy" id="22663"/>
    <lineage>
        <taxon>Eukaryota</taxon>
        <taxon>Viridiplantae</taxon>
        <taxon>Streptophyta</taxon>
        <taxon>Embryophyta</taxon>
        <taxon>Tracheophyta</taxon>
        <taxon>Spermatophyta</taxon>
        <taxon>Magnoliopsida</taxon>
        <taxon>eudicotyledons</taxon>
        <taxon>Gunneridae</taxon>
        <taxon>Pentapetalae</taxon>
        <taxon>rosids</taxon>
        <taxon>malvids</taxon>
        <taxon>Myrtales</taxon>
        <taxon>Lythraceae</taxon>
        <taxon>Punica</taxon>
    </lineage>
</organism>
<accession>A0A2I0ILU6</accession>
<sequence>MDLEKEELVPIQAPLLSFIGSVVEPKRMVQLPMVFGEKPRRIVKVVSLVVVDIPSAYFRPVEELEKVNIGQNGECIRVGSQLPEKEKQGLIRLPQDNKDHFTWHPAEMLGIDPCVIRHRLNITPGARQVIQKRRPMREDGRKVIREEVAKLTNASFIQEVRFHKRVANVTLQKPDVSGRLLKWAIELSEFGLEYQPRDAIKAQALVDFIVEITGRYPEQQDEEAPWILMMDGSATLHGARAGCVLIPPNSEPMKYALVLTFQATNNEAEYEALITGLHIARRLEQIISE</sequence>
<dbReference type="AlphaFoldDB" id="A0A2I0ILU6"/>
<dbReference type="InterPro" id="IPR012337">
    <property type="entry name" value="RNaseH-like_sf"/>
</dbReference>
<evidence type="ECO:0008006" key="3">
    <source>
        <dbReference type="Google" id="ProtNLM"/>
    </source>
</evidence>
<dbReference type="PANTHER" id="PTHR48475">
    <property type="entry name" value="RIBONUCLEASE H"/>
    <property type="match status" value="1"/>
</dbReference>
<proteinExistence type="predicted"/>
<comment type="caution">
    <text evidence="1">The sequence shown here is derived from an EMBL/GenBank/DDBJ whole genome shotgun (WGS) entry which is preliminary data.</text>
</comment>
<dbReference type="Gene3D" id="3.10.10.10">
    <property type="entry name" value="HIV Type 1 Reverse Transcriptase, subunit A, domain 1"/>
    <property type="match status" value="1"/>
</dbReference>
<dbReference type="PANTHER" id="PTHR48475:SF2">
    <property type="entry name" value="RIBONUCLEASE H"/>
    <property type="match status" value="1"/>
</dbReference>
<protein>
    <recommendedName>
        <fullName evidence="3">RNase H type-1 domain-containing protein</fullName>
    </recommendedName>
</protein>
<name>A0A2I0ILU6_PUNGR</name>
<dbReference type="STRING" id="22663.A0A2I0ILU6"/>
<dbReference type="Proteomes" id="UP000233551">
    <property type="component" value="Unassembled WGS sequence"/>
</dbReference>
<reference evidence="1 2" key="1">
    <citation type="submission" date="2017-11" db="EMBL/GenBank/DDBJ databases">
        <title>De-novo sequencing of pomegranate (Punica granatum L.) genome.</title>
        <authorList>
            <person name="Akparov Z."/>
            <person name="Amiraslanov A."/>
            <person name="Hajiyeva S."/>
            <person name="Abbasov M."/>
            <person name="Kaur K."/>
            <person name="Hamwieh A."/>
            <person name="Solovyev V."/>
            <person name="Salamov A."/>
            <person name="Braich B."/>
            <person name="Kosarev P."/>
            <person name="Mahmoud A."/>
            <person name="Hajiyev E."/>
            <person name="Babayeva S."/>
            <person name="Izzatullayeva V."/>
            <person name="Mammadov A."/>
            <person name="Mammadov A."/>
            <person name="Sharifova S."/>
            <person name="Ojaghi J."/>
            <person name="Eynullazada K."/>
            <person name="Bayramov B."/>
            <person name="Abdulazimova A."/>
            <person name="Shahmuradov I."/>
        </authorList>
    </citation>
    <scope>NUCLEOTIDE SEQUENCE [LARGE SCALE GENOMIC DNA]</scope>
    <source>
        <strain evidence="2">cv. AG2017</strain>
        <tissue evidence="1">Leaf</tissue>
    </source>
</reference>
<dbReference type="SUPFAM" id="SSF53098">
    <property type="entry name" value="Ribonuclease H-like"/>
    <property type="match status" value="1"/>
</dbReference>